<evidence type="ECO:0000313" key="1">
    <source>
        <dbReference type="EMBL" id="EJX01636.1"/>
    </source>
</evidence>
<gene>
    <name evidence="1" type="ORF">EVA_10261</name>
</gene>
<dbReference type="AlphaFoldDB" id="J9CNF3"/>
<proteinExistence type="predicted"/>
<comment type="caution">
    <text evidence="1">The sequence shown here is derived from an EMBL/GenBank/DDBJ whole genome shotgun (WGS) entry which is preliminary data.</text>
</comment>
<organism evidence="1">
    <name type="scientific">gut metagenome</name>
    <dbReference type="NCBI Taxonomy" id="749906"/>
    <lineage>
        <taxon>unclassified sequences</taxon>
        <taxon>metagenomes</taxon>
        <taxon>organismal metagenomes</taxon>
    </lineage>
</organism>
<accession>J9CNF3</accession>
<sequence>MGNIQQLAMVFGRELASSWKRFPRMERACWKCDGG</sequence>
<protein>
    <submittedName>
        <fullName evidence="1">Uncharacterized protein</fullName>
    </submittedName>
</protein>
<dbReference type="EMBL" id="AMCI01002876">
    <property type="protein sequence ID" value="EJX01636.1"/>
    <property type="molecule type" value="Genomic_DNA"/>
</dbReference>
<reference evidence="1" key="1">
    <citation type="journal article" date="2012" name="PLoS ONE">
        <title>Gene sets for utilization of primary and secondary nutrition supplies in the distal gut of endangered iberian lynx.</title>
        <authorList>
            <person name="Alcaide M."/>
            <person name="Messina E."/>
            <person name="Richter M."/>
            <person name="Bargiela R."/>
            <person name="Peplies J."/>
            <person name="Huws S.A."/>
            <person name="Newbold C.J."/>
            <person name="Golyshin P.N."/>
            <person name="Simon M.A."/>
            <person name="Lopez G."/>
            <person name="Yakimov M.M."/>
            <person name="Ferrer M."/>
        </authorList>
    </citation>
    <scope>NUCLEOTIDE SEQUENCE</scope>
</reference>
<name>J9CNF3_9ZZZZ</name>